<protein>
    <submittedName>
        <fullName evidence="1">5772_t:CDS:1</fullName>
    </submittedName>
</protein>
<keyword evidence="2" id="KW-1185">Reference proteome</keyword>
<organism evidence="1 2">
    <name type="scientific">Racocetra persica</name>
    <dbReference type="NCBI Taxonomy" id="160502"/>
    <lineage>
        <taxon>Eukaryota</taxon>
        <taxon>Fungi</taxon>
        <taxon>Fungi incertae sedis</taxon>
        <taxon>Mucoromycota</taxon>
        <taxon>Glomeromycotina</taxon>
        <taxon>Glomeromycetes</taxon>
        <taxon>Diversisporales</taxon>
        <taxon>Gigasporaceae</taxon>
        <taxon>Racocetra</taxon>
    </lineage>
</organism>
<reference evidence="1" key="1">
    <citation type="submission" date="2021-06" db="EMBL/GenBank/DDBJ databases">
        <authorList>
            <person name="Kallberg Y."/>
            <person name="Tangrot J."/>
            <person name="Rosling A."/>
        </authorList>
    </citation>
    <scope>NUCLEOTIDE SEQUENCE</scope>
    <source>
        <strain evidence="1">MA461A</strain>
    </source>
</reference>
<accession>A0ACA9QB48</accession>
<evidence type="ECO:0000313" key="1">
    <source>
        <dbReference type="EMBL" id="CAG8744060.1"/>
    </source>
</evidence>
<sequence length="126" mass="14779">YLKVLAMAQIKGIIDQTHRNHELDQIKKIYHGNASTLLYQNQQNNQVNSNEVEQTNTVDKNRENKIDILELDEIRINNNKTEDERFDDDWKNGEEKSVAKALSDLDISPNIFLHNQRHPQRDENAK</sequence>
<dbReference type="EMBL" id="CAJVQC010029920">
    <property type="protein sequence ID" value="CAG8744060.1"/>
    <property type="molecule type" value="Genomic_DNA"/>
</dbReference>
<dbReference type="Proteomes" id="UP000789920">
    <property type="component" value="Unassembled WGS sequence"/>
</dbReference>
<feature type="non-terminal residue" evidence="1">
    <location>
        <position position="1"/>
    </location>
</feature>
<comment type="caution">
    <text evidence="1">The sequence shown here is derived from an EMBL/GenBank/DDBJ whole genome shotgun (WGS) entry which is preliminary data.</text>
</comment>
<name>A0ACA9QB48_9GLOM</name>
<proteinExistence type="predicted"/>
<gene>
    <name evidence="1" type="ORF">RPERSI_LOCUS13461</name>
</gene>
<evidence type="ECO:0000313" key="2">
    <source>
        <dbReference type="Proteomes" id="UP000789920"/>
    </source>
</evidence>